<dbReference type="Proteomes" id="UP000006683">
    <property type="component" value="Chromosome"/>
</dbReference>
<gene>
    <name evidence="3" type="ordered locus">Fbal_0205</name>
</gene>
<dbReference type="GeneID" id="67184138"/>
<evidence type="ECO:0000313" key="4">
    <source>
        <dbReference type="Proteomes" id="UP000006683"/>
    </source>
</evidence>
<proteinExistence type="predicted"/>
<feature type="region of interest" description="Disordered" evidence="1">
    <location>
        <begin position="18"/>
        <end position="40"/>
    </location>
</feature>
<organism evidence="3 4">
    <name type="scientific">Ferrimonas balearica (strain DSM 9799 / CCM 4581 / KCTC 23876 / PAT)</name>
    <dbReference type="NCBI Taxonomy" id="550540"/>
    <lineage>
        <taxon>Bacteria</taxon>
        <taxon>Pseudomonadati</taxon>
        <taxon>Pseudomonadota</taxon>
        <taxon>Gammaproteobacteria</taxon>
        <taxon>Alteromonadales</taxon>
        <taxon>Ferrimonadaceae</taxon>
        <taxon>Ferrimonas</taxon>
    </lineage>
</organism>
<evidence type="ECO:0000313" key="3">
    <source>
        <dbReference type="EMBL" id="ADN74419.1"/>
    </source>
</evidence>
<feature type="signal peptide" evidence="2">
    <location>
        <begin position="1"/>
        <end position="21"/>
    </location>
</feature>
<dbReference type="HOGENOM" id="CLU_3025579_0_0_6"/>
<keyword evidence="4" id="KW-1185">Reference proteome</keyword>
<dbReference type="KEGG" id="fbl:Fbal_0205"/>
<name>E1SL25_FERBD</name>
<dbReference type="EMBL" id="CP002209">
    <property type="protein sequence ID" value="ADN74419.1"/>
    <property type="molecule type" value="Genomic_DNA"/>
</dbReference>
<dbReference type="PROSITE" id="PS51257">
    <property type="entry name" value="PROKAR_LIPOPROTEIN"/>
    <property type="match status" value="1"/>
</dbReference>
<feature type="chain" id="PRO_5003151418" evidence="2">
    <location>
        <begin position="22"/>
        <end position="55"/>
    </location>
</feature>
<evidence type="ECO:0000256" key="2">
    <source>
        <dbReference type="SAM" id="SignalP"/>
    </source>
</evidence>
<sequence length="55" mass="6018">MKPLWIAAVALMLAACGSDHSDSENGHTPTQPIEPPGTDVVLIWDDGQWDNSDWQ</sequence>
<evidence type="ECO:0000256" key="1">
    <source>
        <dbReference type="SAM" id="MobiDB-lite"/>
    </source>
</evidence>
<protein>
    <submittedName>
        <fullName evidence="3">Uncharacterized protein</fullName>
    </submittedName>
</protein>
<accession>E1SL25</accession>
<dbReference type="AlphaFoldDB" id="E1SL25"/>
<reference evidence="3 4" key="1">
    <citation type="journal article" date="2010" name="Stand. Genomic Sci.">
        <title>Complete genome sequence of Ferrimonas balearica type strain (PAT).</title>
        <authorList>
            <person name="Nolan M."/>
            <person name="Sikorski J."/>
            <person name="Davenport K."/>
            <person name="Lucas S."/>
            <person name="Glavina Del Rio T."/>
            <person name="Tice H."/>
            <person name="Cheng J."/>
            <person name="Goodwin L."/>
            <person name="Pitluck S."/>
            <person name="Liolios K."/>
            <person name="Ivanova N."/>
            <person name="Mavromatis K."/>
            <person name="Ovchinnikova G."/>
            <person name="Pati A."/>
            <person name="Chen A."/>
            <person name="Palaniappan K."/>
            <person name="Land M."/>
            <person name="Hauser L."/>
            <person name="Chang Y."/>
            <person name="Jeffries C."/>
            <person name="Tapia R."/>
            <person name="Brettin T."/>
            <person name="Detter J."/>
            <person name="Han C."/>
            <person name="Yasawong M."/>
            <person name="Rohde M."/>
            <person name="Tindall B."/>
            <person name="Goker M."/>
            <person name="Woyke T."/>
            <person name="Bristow J."/>
            <person name="Eisen J."/>
            <person name="Markowitz V."/>
            <person name="Hugenholtz P."/>
            <person name="Kyrpides N."/>
            <person name="Klenk H."/>
            <person name="Lapidus A."/>
        </authorList>
    </citation>
    <scope>NUCLEOTIDE SEQUENCE [LARGE SCALE GENOMIC DNA]</scope>
    <source>
        <strain evidence="4">DSM 9799 / CCM 4581 / KCTC 23876 / PAT</strain>
    </source>
</reference>
<keyword evidence="2" id="KW-0732">Signal</keyword>
<dbReference type="RefSeq" id="WP_013343725.1">
    <property type="nucleotide sequence ID" value="NC_014541.1"/>
</dbReference>